<reference evidence="1" key="1">
    <citation type="submission" date="2021-06" db="EMBL/GenBank/DDBJ databases">
        <authorList>
            <person name="Kallberg Y."/>
            <person name="Tangrot J."/>
            <person name="Rosling A."/>
        </authorList>
    </citation>
    <scope>NUCLEOTIDE SEQUENCE</scope>
    <source>
        <strain evidence="1">CL356</strain>
    </source>
</reference>
<evidence type="ECO:0000313" key="2">
    <source>
        <dbReference type="Proteomes" id="UP000789525"/>
    </source>
</evidence>
<accession>A0ACA9NYA2</accession>
<protein>
    <submittedName>
        <fullName evidence="1">10036_t:CDS:1</fullName>
    </submittedName>
</protein>
<name>A0ACA9NYA2_9GLOM</name>
<dbReference type="EMBL" id="CAJVPT010026795">
    <property type="protein sequence ID" value="CAG8680917.1"/>
    <property type="molecule type" value="Genomic_DNA"/>
</dbReference>
<dbReference type="Proteomes" id="UP000789525">
    <property type="component" value="Unassembled WGS sequence"/>
</dbReference>
<keyword evidence="2" id="KW-1185">Reference proteome</keyword>
<organism evidence="1 2">
    <name type="scientific">Acaulospora colombiana</name>
    <dbReference type="NCBI Taxonomy" id="27376"/>
    <lineage>
        <taxon>Eukaryota</taxon>
        <taxon>Fungi</taxon>
        <taxon>Fungi incertae sedis</taxon>
        <taxon>Mucoromycota</taxon>
        <taxon>Glomeromycotina</taxon>
        <taxon>Glomeromycetes</taxon>
        <taxon>Diversisporales</taxon>
        <taxon>Acaulosporaceae</taxon>
        <taxon>Acaulospora</taxon>
    </lineage>
</organism>
<evidence type="ECO:0000313" key="1">
    <source>
        <dbReference type="EMBL" id="CAG8680917.1"/>
    </source>
</evidence>
<gene>
    <name evidence="1" type="ORF">ACOLOM_LOCUS9334</name>
</gene>
<comment type="caution">
    <text evidence="1">The sequence shown here is derived from an EMBL/GenBank/DDBJ whole genome shotgun (WGS) entry which is preliminary data.</text>
</comment>
<proteinExistence type="predicted"/>
<sequence length="112" mass="12246">MSFGRPGSGSILQVNPPDRGSFPLDHDGMHLSLIPSIENANDSRIGECKEMMMAYLKCLKENKSTSTPCRTMSKTYLDCRMKRGLMQQEEWEKLGLGSVSNAEAATTGEGSA</sequence>